<dbReference type="PATRIC" id="fig|1126833.4.peg.503"/>
<dbReference type="STRING" id="1126833.VN24_02295"/>
<organism evidence="1 2">
    <name type="scientific">Paenibacillus beijingensis</name>
    <dbReference type="NCBI Taxonomy" id="1126833"/>
    <lineage>
        <taxon>Bacteria</taxon>
        <taxon>Bacillati</taxon>
        <taxon>Bacillota</taxon>
        <taxon>Bacilli</taxon>
        <taxon>Bacillales</taxon>
        <taxon>Paenibacillaceae</taxon>
        <taxon>Paenibacillus</taxon>
    </lineage>
</organism>
<dbReference type="HOGENOM" id="CLU_154561_0_0_9"/>
<dbReference type="AlphaFoldDB" id="A0A0D5NFJ4"/>
<dbReference type="RefSeq" id="WP_045669108.1">
    <property type="nucleotide sequence ID" value="NZ_CP011058.1"/>
</dbReference>
<reference evidence="2" key="2">
    <citation type="submission" date="2015-03" db="EMBL/GenBank/DDBJ databases">
        <title>Genome sequence of Paenibacillus beijingensis strain DSM 24997T.</title>
        <authorList>
            <person name="Kwak Y."/>
            <person name="Shin J.-H."/>
        </authorList>
    </citation>
    <scope>NUCLEOTIDE SEQUENCE [LARGE SCALE GENOMIC DNA]</scope>
    <source>
        <strain evidence="2">DSM 24997</strain>
    </source>
</reference>
<evidence type="ECO:0000313" key="2">
    <source>
        <dbReference type="Proteomes" id="UP000032633"/>
    </source>
</evidence>
<keyword evidence="2" id="KW-1185">Reference proteome</keyword>
<sequence length="128" mass="14418">MDQSYLSVSVDIKGTSLTLIPYETILYLEYLRASGCVLVHTGIKDGYLPGTLKFWGNAISGSGFITLIEADRNIFINPEKVELLDNKLNKAYFELNPSRHSKNCTMSVERFKQVVKAMDSMGKTYKLI</sequence>
<dbReference type="Proteomes" id="UP000032633">
    <property type="component" value="Chromosome"/>
</dbReference>
<dbReference type="Gene3D" id="2.40.50.1020">
    <property type="entry name" value="LytTr DNA-binding domain"/>
    <property type="match status" value="1"/>
</dbReference>
<reference evidence="1 2" key="1">
    <citation type="journal article" date="2015" name="J. Biotechnol.">
        <title>Complete genome sequence of Paenibacillus beijingensis 7188(T) (=DSM 24997(T)), a novel rhizobacterium from jujube garden soil.</title>
        <authorList>
            <person name="Kwak Y."/>
            <person name="Shin J.H."/>
        </authorList>
    </citation>
    <scope>NUCLEOTIDE SEQUENCE [LARGE SCALE GENOMIC DNA]</scope>
    <source>
        <strain evidence="1 2">DSM 24997</strain>
    </source>
</reference>
<dbReference type="OrthoDB" id="2080915at2"/>
<dbReference type="EMBL" id="CP011058">
    <property type="protein sequence ID" value="AJY73673.1"/>
    <property type="molecule type" value="Genomic_DNA"/>
</dbReference>
<evidence type="ECO:0008006" key="3">
    <source>
        <dbReference type="Google" id="ProtNLM"/>
    </source>
</evidence>
<proteinExistence type="predicted"/>
<protein>
    <recommendedName>
        <fullName evidence="3">HTH LytTR-type domain-containing protein</fullName>
    </recommendedName>
</protein>
<accession>A0A0D5NFJ4</accession>
<dbReference type="KEGG" id="pbj:VN24_02295"/>
<evidence type="ECO:0000313" key="1">
    <source>
        <dbReference type="EMBL" id="AJY73673.1"/>
    </source>
</evidence>
<name>A0A0D5NFJ4_9BACL</name>
<gene>
    <name evidence="1" type="ORF">VN24_02295</name>
</gene>